<keyword evidence="7" id="KW-0255">Endonuclease</keyword>
<evidence type="ECO:0000256" key="3">
    <source>
        <dbReference type="ARBA" id="ARBA00023125"/>
    </source>
</evidence>
<dbReference type="SUPFAM" id="SSF116734">
    <property type="entry name" value="DNA methylase specificity domain"/>
    <property type="match status" value="2"/>
</dbReference>
<dbReference type="PANTHER" id="PTHR43140:SF1">
    <property type="entry name" value="TYPE I RESTRICTION ENZYME ECOKI SPECIFICITY SUBUNIT"/>
    <property type="match status" value="1"/>
</dbReference>
<dbReference type="Pfam" id="PF01420">
    <property type="entry name" value="Methylase_S"/>
    <property type="match status" value="2"/>
</dbReference>
<evidence type="ECO:0000259" key="6">
    <source>
        <dbReference type="Pfam" id="PF01420"/>
    </source>
</evidence>
<sequence>MNAQDLKNSILQLAIQGKLVEQRQEEGNAKELIKEIKAEKERLIKEKKIKKEKPLAEIAESDIPFEIPESWEWVRLGDCVSNKSGVSYKKDNLNLISQSMTRILRGGNILDLTYKFKSDDIMLDRSFVKSELLLNKNMLITPAVTSLEHIGKMARIEQDYTDVAVGGFVLMLIPHINIDVFSEFLLFALSSQYHRNLCRSITNKSGQAFYNLSREKLMAILVPIPPLEEQKRIVAKIEEIMPYIEKYGTAHSKLEIFNKKFPEDMQKSILQYAIQGKLVEQREEEGTAEELYKYIQEEKEKLIKEKKIKREKPLPEITEDEVPFEIPESWKWVRLDNISYKIGDIDHKMPPVVEGGYPYISPVNFTSNGIDYDNAKTIGKEDFDNLSKKIKPTRNDIIFPRYGTIGVVRMVETDREFLVSYSCCTIKNFQEYVLSQYIFYVLQSGLIKSEINRYINKTTQPNIGLASIKRFLIPLPPLAEQKRIVAKIEEMLPHCKQLVK</sequence>
<dbReference type="CDD" id="cd17246">
    <property type="entry name" value="RMtype1_S_SonII-TRD2-CR2_like"/>
    <property type="match status" value="1"/>
</dbReference>
<dbReference type="InterPro" id="IPR051212">
    <property type="entry name" value="Type-I_RE_S_subunit"/>
</dbReference>
<evidence type="ECO:0000313" key="7">
    <source>
        <dbReference type="EMBL" id="QUN37953.1"/>
    </source>
</evidence>
<comment type="subunit">
    <text evidence="4">The methyltransferase is composed of M and S polypeptides.</text>
</comment>
<keyword evidence="7" id="KW-0540">Nuclease</keyword>
<comment type="similarity">
    <text evidence="1">Belongs to the type-I restriction system S methylase family.</text>
</comment>
<keyword evidence="7" id="KW-0378">Hydrolase</keyword>
<feature type="domain" description="Type I restriction modification DNA specificity" evidence="6">
    <location>
        <begin position="68"/>
        <end position="239"/>
    </location>
</feature>
<keyword evidence="2" id="KW-0680">Restriction system</keyword>
<keyword evidence="3" id="KW-0238">DNA-binding</keyword>
<dbReference type="RefSeq" id="WP_077869035.1">
    <property type="nucleotide sequence ID" value="NZ_BKAK01000045.1"/>
</dbReference>
<dbReference type="GO" id="GO:0003677">
    <property type="term" value="F:DNA binding"/>
    <property type="evidence" value="ECO:0007669"/>
    <property type="project" value="UniProtKB-KW"/>
</dbReference>
<feature type="domain" description="Type I restriction modification DNA specificity" evidence="6">
    <location>
        <begin position="327"/>
        <end position="489"/>
    </location>
</feature>
<dbReference type="InterPro" id="IPR000055">
    <property type="entry name" value="Restrct_endonuc_typeI_TRD"/>
</dbReference>
<keyword evidence="5" id="KW-0175">Coiled coil</keyword>
<dbReference type="Gene3D" id="3.90.220.20">
    <property type="entry name" value="DNA methylase specificity domains"/>
    <property type="match status" value="2"/>
</dbReference>
<feature type="coiled-coil region" evidence="5">
    <location>
        <begin position="19"/>
        <end position="53"/>
    </location>
</feature>
<evidence type="ECO:0000256" key="1">
    <source>
        <dbReference type="ARBA" id="ARBA00010923"/>
    </source>
</evidence>
<reference evidence="7" key="1">
    <citation type="submission" date="2021-04" db="EMBL/GenBank/DDBJ databases">
        <title>Complete genome sequence of the type strain Clostridium beijerinckii NRRL B-598.</title>
        <authorList>
            <person name="Sedlar K."/>
            <person name="Branska B."/>
            <person name="Bezdicek M."/>
            <person name="Nykrynova M."/>
            <person name="Lengerova M."/>
            <person name="Skutkova H."/>
            <person name="Patakova P."/>
        </authorList>
    </citation>
    <scope>NUCLEOTIDE SEQUENCE</scope>
    <source>
        <strain evidence="7">DSM 791</strain>
        <plasmid evidence="7">unnamed</plasmid>
    </source>
</reference>
<keyword evidence="7" id="KW-0614">Plasmid</keyword>
<organism evidence="7 8">
    <name type="scientific">Clostridium beijerinckii</name>
    <name type="common">Clostridium MP</name>
    <dbReference type="NCBI Taxonomy" id="1520"/>
    <lineage>
        <taxon>Bacteria</taxon>
        <taxon>Bacillati</taxon>
        <taxon>Bacillota</taxon>
        <taxon>Clostridia</taxon>
        <taxon>Eubacteriales</taxon>
        <taxon>Clostridiaceae</taxon>
        <taxon>Clostridium</taxon>
    </lineage>
</organism>
<evidence type="ECO:0000256" key="4">
    <source>
        <dbReference type="ARBA" id="ARBA00038652"/>
    </source>
</evidence>
<dbReference type="EMBL" id="CP073654">
    <property type="protein sequence ID" value="QUN37953.1"/>
    <property type="molecule type" value="Genomic_DNA"/>
</dbReference>
<name>A0AB74VQ72_CLOBE</name>
<dbReference type="GO" id="GO:0009307">
    <property type="term" value="P:DNA restriction-modification system"/>
    <property type="evidence" value="ECO:0007669"/>
    <property type="project" value="UniProtKB-KW"/>
</dbReference>
<dbReference type="GO" id="GO:0016787">
    <property type="term" value="F:hydrolase activity"/>
    <property type="evidence" value="ECO:0007669"/>
    <property type="project" value="UniProtKB-KW"/>
</dbReference>
<dbReference type="AlphaFoldDB" id="A0AB74VQ72"/>
<dbReference type="EC" id="3.1.21.-" evidence="7"/>
<dbReference type="CDD" id="cd17252">
    <property type="entry name" value="RMtype1_S_EcoKI-TRD1-CR1_like"/>
    <property type="match status" value="1"/>
</dbReference>
<dbReference type="PANTHER" id="PTHR43140">
    <property type="entry name" value="TYPE-1 RESTRICTION ENZYME ECOKI SPECIFICITY PROTEIN"/>
    <property type="match status" value="1"/>
</dbReference>
<protein>
    <submittedName>
        <fullName evidence="7">Restriction endonuclease subunit S</fullName>
        <ecNumber evidence="7">3.1.21.-</ecNumber>
    </submittedName>
</protein>
<geneLocation type="plasmid" evidence="7">
    <name>unnamed</name>
</geneLocation>
<gene>
    <name evidence="7" type="ORF">KEC93_26390</name>
</gene>
<accession>A0AB74VQ72</accession>
<evidence type="ECO:0000256" key="5">
    <source>
        <dbReference type="SAM" id="Coils"/>
    </source>
</evidence>
<dbReference type="GO" id="GO:0004519">
    <property type="term" value="F:endonuclease activity"/>
    <property type="evidence" value="ECO:0007669"/>
    <property type="project" value="UniProtKB-KW"/>
</dbReference>
<dbReference type="InterPro" id="IPR044946">
    <property type="entry name" value="Restrct_endonuc_typeI_TRD_sf"/>
</dbReference>
<evidence type="ECO:0000256" key="2">
    <source>
        <dbReference type="ARBA" id="ARBA00022747"/>
    </source>
</evidence>
<proteinExistence type="inferred from homology"/>
<keyword evidence="8" id="KW-1185">Reference proteome</keyword>
<evidence type="ECO:0000313" key="8">
    <source>
        <dbReference type="Proteomes" id="UP000679373"/>
    </source>
</evidence>
<dbReference type="Proteomes" id="UP000679373">
    <property type="component" value="Plasmid unnamed"/>
</dbReference>
<dbReference type="GeneID" id="66348135"/>